<dbReference type="InterPro" id="IPR050922">
    <property type="entry name" value="LytR/CpsA/Psr_CW_biosynth"/>
</dbReference>
<feature type="transmembrane region" description="Helical" evidence="3">
    <location>
        <begin position="36"/>
        <end position="57"/>
    </location>
</feature>
<keyword evidence="3" id="KW-1133">Transmembrane helix</keyword>
<dbReference type="PANTHER" id="PTHR33392">
    <property type="entry name" value="POLYISOPRENYL-TEICHOIC ACID--PEPTIDOGLYCAN TEICHOIC ACID TRANSFERASE TAGU"/>
    <property type="match status" value="1"/>
</dbReference>
<dbReference type="AlphaFoldDB" id="A0A4T2BXN5"/>
<name>A0A4T2BXN5_9MICO</name>
<proteinExistence type="inferred from homology"/>
<organism evidence="5 6">
    <name type="scientific">Subtercola vilae</name>
    <dbReference type="NCBI Taxonomy" id="2056433"/>
    <lineage>
        <taxon>Bacteria</taxon>
        <taxon>Bacillati</taxon>
        <taxon>Actinomycetota</taxon>
        <taxon>Actinomycetes</taxon>
        <taxon>Micrococcales</taxon>
        <taxon>Microbacteriaceae</taxon>
        <taxon>Subtercola</taxon>
    </lineage>
</organism>
<dbReference type="OrthoDB" id="9782542at2"/>
<keyword evidence="6" id="KW-1185">Reference proteome</keyword>
<feature type="compositionally biased region" description="Polar residues" evidence="2">
    <location>
        <begin position="412"/>
        <end position="434"/>
    </location>
</feature>
<gene>
    <name evidence="5" type="ORF">D4765_09870</name>
</gene>
<feature type="region of interest" description="Disordered" evidence="2">
    <location>
        <begin position="1"/>
        <end position="26"/>
    </location>
</feature>
<evidence type="ECO:0000313" key="6">
    <source>
        <dbReference type="Proteomes" id="UP000306192"/>
    </source>
</evidence>
<feature type="compositionally biased region" description="Low complexity" evidence="2">
    <location>
        <begin position="377"/>
        <end position="411"/>
    </location>
</feature>
<dbReference type="Gene3D" id="3.40.630.190">
    <property type="entry name" value="LCP protein"/>
    <property type="match status" value="1"/>
</dbReference>
<protein>
    <submittedName>
        <fullName evidence="5">LytR family transcriptional regulator</fullName>
    </submittedName>
</protein>
<dbReference type="PANTHER" id="PTHR33392:SF6">
    <property type="entry name" value="POLYISOPRENYL-TEICHOIC ACID--PEPTIDOGLYCAN TEICHOIC ACID TRANSFERASE TAGU"/>
    <property type="match status" value="1"/>
</dbReference>
<dbReference type="EMBL" id="QYRT01000016">
    <property type="protein sequence ID" value="TIH36300.1"/>
    <property type="molecule type" value="Genomic_DNA"/>
</dbReference>
<evidence type="ECO:0000256" key="3">
    <source>
        <dbReference type="SAM" id="Phobius"/>
    </source>
</evidence>
<comment type="similarity">
    <text evidence="1">Belongs to the LytR/CpsA/Psr (LCP) family.</text>
</comment>
<evidence type="ECO:0000313" key="5">
    <source>
        <dbReference type="EMBL" id="TIH36300.1"/>
    </source>
</evidence>
<dbReference type="NCBIfam" id="TIGR00350">
    <property type="entry name" value="lytR_cpsA_psr"/>
    <property type="match status" value="1"/>
</dbReference>
<comment type="caution">
    <text evidence="5">The sequence shown here is derived from an EMBL/GenBank/DDBJ whole genome shotgun (WGS) entry which is preliminary data.</text>
</comment>
<dbReference type="RefSeq" id="WP_136642134.1">
    <property type="nucleotide sequence ID" value="NZ_QYRT01000016.1"/>
</dbReference>
<dbReference type="Proteomes" id="UP000306192">
    <property type="component" value="Unassembled WGS sequence"/>
</dbReference>
<accession>A0A4T2BXN5</accession>
<keyword evidence="3" id="KW-0812">Transmembrane</keyword>
<evidence type="ECO:0000256" key="2">
    <source>
        <dbReference type="SAM" id="MobiDB-lite"/>
    </source>
</evidence>
<dbReference type="Pfam" id="PF03816">
    <property type="entry name" value="LytR_cpsA_psr"/>
    <property type="match status" value="1"/>
</dbReference>
<evidence type="ECO:0000256" key="1">
    <source>
        <dbReference type="ARBA" id="ARBA00006068"/>
    </source>
</evidence>
<dbReference type="InterPro" id="IPR004474">
    <property type="entry name" value="LytR_CpsA_psr"/>
</dbReference>
<feature type="region of interest" description="Disordered" evidence="2">
    <location>
        <begin position="377"/>
        <end position="434"/>
    </location>
</feature>
<evidence type="ECO:0000259" key="4">
    <source>
        <dbReference type="Pfam" id="PF03816"/>
    </source>
</evidence>
<reference evidence="5 6" key="1">
    <citation type="journal article" date="2019" name="Microorganisms">
        <title>Systematic Affiliation and Genome Analysis of Subtercola vilae DB165(T) with Particular Emphasis on Cold Adaptation of an Isolate from a High-Altitude Cold Volcano Lake.</title>
        <authorList>
            <person name="Villalobos A.S."/>
            <person name="Wiese J."/>
            <person name="Imhoff J.F."/>
            <person name="Dorador C."/>
            <person name="Keller A."/>
            <person name="Hentschel U."/>
        </authorList>
    </citation>
    <scope>NUCLEOTIDE SEQUENCE [LARGE SCALE GENOMIC DNA]</scope>
    <source>
        <strain evidence="5 6">DB165</strain>
    </source>
</reference>
<feature type="domain" description="Cell envelope-related transcriptional attenuator" evidence="4">
    <location>
        <begin position="121"/>
        <end position="278"/>
    </location>
</feature>
<sequence>MTVTRGQPSRRMTAHETPLKHGRRPTQSPVATAAKIFLACIVVLAVSSTSVAAIAVWQTVGRIKPGIQLAQLPGSTAAAIPSVGAIDGEVNLLLVGTDTRTNQGTGFTDSANQNASSGVGNNDVTMLLHVSADHTNATVISIPRDLMVPVPECPDPSGKGTVDATDLAMFNTTLSRGGLSCTVLTVEKMTGLSIPYAAVISFDGVIAMSNAVGGVSVCLATPVTDAYTGLDLAAGEQTLVGDEALAFVRSRHGVGDGSDLGRISNQQVFLSSLMRKITSAGVLANPISLYSLANAALSNMQFSTTLTDPTALVSIALALKNVSLSSLVFVQYPAVTDPDDVNRVIPDATAAKLLNTALQQNKPITLTGKTGIAAEADPSAAATATPAATGTPTPTPTETGAATPTPTPTSTSVSLPTNVSGQTAAEQTCTVGNN</sequence>
<keyword evidence="3" id="KW-0472">Membrane</keyword>